<dbReference type="Gene3D" id="3.30.420.100">
    <property type="match status" value="1"/>
</dbReference>
<evidence type="ECO:0000256" key="1">
    <source>
        <dbReference type="ARBA" id="ARBA00007116"/>
    </source>
</evidence>
<dbReference type="OrthoDB" id="9810939at2"/>
<dbReference type="CDD" id="cd00432">
    <property type="entry name" value="Ribosomal_L18_L5e"/>
    <property type="match status" value="1"/>
</dbReference>
<gene>
    <name evidence="7" type="primary">rplR</name>
    <name evidence="8" type="ordered locus">Acear_0178</name>
</gene>
<protein>
    <recommendedName>
        <fullName evidence="6 7">Large ribosomal subunit protein uL18</fullName>
    </recommendedName>
</protein>
<dbReference type="GO" id="GO:0003735">
    <property type="term" value="F:structural constituent of ribosome"/>
    <property type="evidence" value="ECO:0007669"/>
    <property type="project" value="InterPro"/>
</dbReference>
<dbReference type="KEGG" id="aar:Acear_0178"/>
<dbReference type="InterPro" id="IPR057268">
    <property type="entry name" value="Ribosomal_L18"/>
</dbReference>
<comment type="similarity">
    <text evidence="1 7">Belongs to the universal ribosomal protein uL18 family.</text>
</comment>
<dbReference type="HAMAP" id="MF_01337_B">
    <property type="entry name" value="Ribosomal_uL18_B"/>
    <property type="match status" value="1"/>
</dbReference>
<proteinExistence type="inferred from homology"/>
<dbReference type="GO" id="GO:0006412">
    <property type="term" value="P:translation"/>
    <property type="evidence" value="ECO:0007669"/>
    <property type="project" value="UniProtKB-UniRule"/>
</dbReference>
<dbReference type="GO" id="GO:0022625">
    <property type="term" value="C:cytosolic large ribosomal subunit"/>
    <property type="evidence" value="ECO:0007669"/>
    <property type="project" value="TreeGrafter"/>
</dbReference>
<evidence type="ECO:0000256" key="5">
    <source>
        <dbReference type="ARBA" id="ARBA00023274"/>
    </source>
</evidence>
<sequence>MSTSRKKRHQRIRNKISGTPFKPRLSVYRSLKHIYAQLIDDLSGETLAAASTQDPEIRDEIDNGGNVEAAQMVGELIAERALKEDIKEVVFDRGGNKYHGRVKALAEAARENGLEF</sequence>
<dbReference type="AlphaFoldDB" id="D9QTG5"/>
<dbReference type="PANTHER" id="PTHR12899:SF3">
    <property type="entry name" value="LARGE RIBOSOMAL SUBUNIT PROTEIN UL18M"/>
    <property type="match status" value="1"/>
</dbReference>
<dbReference type="InterPro" id="IPR004389">
    <property type="entry name" value="Ribosomal_uL18_bac-type"/>
</dbReference>
<keyword evidence="3 7" id="KW-0694">RNA-binding</keyword>
<dbReference type="SUPFAM" id="SSF53137">
    <property type="entry name" value="Translational machinery components"/>
    <property type="match status" value="1"/>
</dbReference>
<organism evidence="8 9">
    <name type="scientific">Acetohalobium arabaticum (strain ATCC 49924 / DSM 5501 / Z-7288)</name>
    <dbReference type="NCBI Taxonomy" id="574087"/>
    <lineage>
        <taxon>Bacteria</taxon>
        <taxon>Bacillati</taxon>
        <taxon>Bacillota</taxon>
        <taxon>Clostridia</taxon>
        <taxon>Halanaerobiales</taxon>
        <taxon>Halobacteroidaceae</taxon>
        <taxon>Acetohalobium</taxon>
    </lineage>
</organism>
<dbReference type="InterPro" id="IPR005484">
    <property type="entry name" value="Ribosomal_uL18_bac/plant/anim"/>
</dbReference>
<keyword evidence="4 7" id="KW-0689">Ribosomal protein</keyword>
<keyword evidence="2 7" id="KW-0699">rRNA-binding</keyword>
<dbReference type="HOGENOM" id="CLU_098841_0_1_9"/>
<evidence type="ECO:0000256" key="7">
    <source>
        <dbReference type="HAMAP-Rule" id="MF_01337"/>
    </source>
</evidence>
<evidence type="ECO:0000256" key="4">
    <source>
        <dbReference type="ARBA" id="ARBA00022980"/>
    </source>
</evidence>
<dbReference type="Proteomes" id="UP000001661">
    <property type="component" value="Chromosome"/>
</dbReference>
<dbReference type="STRING" id="574087.Acear_0178"/>
<evidence type="ECO:0000313" key="8">
    <source>
        <dbReference type="EMBL" id="ADL11729.1"/>
    </source>
</evidence>
<evidence type="ECO:0000256" key="2">
    <source>
        <dbReference type="ARBA" id="ARBA00022730"/>
    </source>
</evidence>
<accession>D9QTG5</accession>
<dbReference type="eggNOG" id="COG0256">
    <property type="taxonomic scope" value="Bacteria"/>
</dbReference>
<keyword evidence="5 7" id="KW-0687">Ribonucleoprotein</keyword>
<dbReference type="FunFam" id="3.30.420.100:FF:000001">
    <property type="entry name" value="50S ribosomal protein L18"/>
    <property type="match status" value="1"/>
</dbReference>
<dbReference type="RefSeq" id="WP_013277175.1">
    <property type="nucleotide sequence ID" value="NC_014378.1"/>
</dbReference>
<reference evidence="8 9" key="1">
    <citation type="journal article" date="2010" name="Stand. Genomic Sci.">
        <title>Complete genome sequence of Acetohalobium arabaticum type strain (Z-7288).</title>
        <authorList>
            <person name="Sikorski J."/>
            <person name="Lapidus A."/>
            <person name="Chertkov O."/>
            <person name="Lucas S."/>
            <person name="Copeland A."/>
            <person name="Glavina Del Rio T."/>
            <person name="Nolan M."/>
            <person name="Tice H."/>
            <person name="Cheng J.F."/>
            <person name="Han C."/>
            <person name="Brambilla E."/>
            <person name="Pitluck S."/>
            <person name="Liolios K."/>
            <person name="Ivanova N."/>
            <person name="Mavromatis K."/>
            <person name="Mikhailova N."/>
            <person name="Pati A."/>
            <person name="Bruce D."/>
            <person name="Detter C."/>
            <person name="Tapia R."/>
            <person name="Goodwin L."/>
            <person name="Chen A."/>
            <person name="Palaniappan K."/>
            <person name="Land M."/>
            <person name="Hauser L."/>
            <person name="Chang Y.J."/>
            <person name="Jeffries C.D."/>
            <person name="Rohde M."/>
            <person name="Goker M."/>
            <person name="Spring S."/>
            <person name="Woyke T."/>
            <person name="Bristow J."/>
            <person name="Eisen J.A."/>
            <person name="Markowitz V."/>
            <person name="Hugenholtz P."/>
            <person name="Kyrpides N.C."/>
            <person name="Klenk H.P."/>
        </authorList>
    </citation>
    <scope>NUCLEOTIDE SEQUENCE [LARGE SCALE GENOMIC DNA]</scope>
    <source>
        <strain evidence="9">ATCC 49924 / DSM 5501 / Z-7288</strain>
    </source>
</reference>
<evidence type="ECO:0000256" key="3">
    <source>
        <dbReference type="ARBA" id="ARBA00022884"/>
    </source>
</evidence>
<dbReference type="GO" id="GO:0008097">
    <property type="term" value="F:5S rRNA binding"/>
    <property type="evidence" value="ECO:0007669"/>
    <property type="project" value="TreeGrafter"/>
</dbReference>
<evidence type="ECO:0000313" key="9">
    <source>
        <dbReference type="Proteomes" id="UP000001661"/>
    </source>
</evidence>
<dbReference type="EMBL" id="CP002105">
    <property type="protein sequence ID" value="ADL11729.1"/>
    <property type="molecule type" value="Genomic_DNA"/>
</dbReference>
<comment type="subunit">
    <text evidence="7">Part of the 50S ribosomal subunit; part of the 5S rRNA/L5/L18/L25 subcomplex. Contacts the 5S and 23S rRNAs.</text>
</comment>
<dbReference type="Pfam" id="PF00861">
    <property type="entry name" value="Ribosomal_L18p"/>
    <property type="match status" value="1"/>
</dbReference>
<evidence type="ECO:0000256" key="6">
    <source>
        <dbReference type="ARBA" id="ARBA00035197"/>
    </source>
</evidence>
<keyword evidence="9" id="KW-1185">Reference proteome</keyword>
<dbReference type="PANTHER" id="PTHR12899">
    <property type="entry name" value="39S RIBOSOMAL PROTEIN L18, MITOCHONDRIAL"/>
    <property type="match status" value="1"/>
</dbReference>
<name>D9QTG5_ACEAZ</name>
<dbReference type="NCBIfam" id="TIGR00060">
    <property type="entry name" value="L18_bact"/>
    <property type="match status" value="1"/>
</dbReference>
<comment type="function">
    <text evidence="7">This is one of the proteins that bind and probably mediate the attachment of the 5S RNA into the large ribosomal subunit, where it forms part of the central protuberance.</text>
</comment>